<evidence type="ECO:0000256" key="1">
    <source>
        <dbReference type="ARBA" id="ARBA00004167"/>
    </source>
</evidence>
<dbReference type="PANTHER" id="PTHR47974:SF4">
    <property type="entry name" value="RECEPTOR-LIKE SERINE_THREONINE-PROTEIN KINASE"/>
    <property type="match status" value="1"/>
</dbReference>
<dbReference type="PROSITE" id="PS00107">
    <property type="entry name" value="PROTEIN_KINASE_ATP"/>
    <property type="match status" value="1"/>
</dbReference>
<dbReference type="InterPro" id="IPR011009">
    <property type="entry name" value="Kinase-like_dom_sf"/>
</dbReference>
<reference evidence="7 8" key="1">
    <citation type="journal article" date="2013" name="Nat. Genet.">
        <title>The high-quality draft genome of peach (Prunus persica) identifies unique patterns of genetic diversity, domestication and genome evolution.</title>
        <authorList>
            <consortium name="International Peach Genome Initiative"/>
            <person name="Verde I."/>
            <person name="Abbott A.G."/>
            <person name="Scalabrin S."/>
            <person name="Jung S."/>
            <person name="Shu S."/>
            <person name="Marroni F."/>
            <person name="Zhebentyayeva T."/>
            <person name="Dettori M.T."/>
            <person name="Grimwood J."/>
            <person name="Cattonaro F."/>
            <person name="Zuccolo A."/>
            <person name="Rossini L."/>
            <person name="Jenkins J."/>
            <person name="Vendramin E."/>
            <person name="Meisel L.A."/>
            <person name="Decroocq V."/>
            <person name="Sosinski B."/>
            <person name="Prochnik S."/>
            <person name="Mitros T."/>
            <person name="Policriti A."/>
            <person name="Cipriani G."/>
            <person name="Dondini L."/>
            <person name="Ficklin S."/>
            <person name="Goodstein D.M."/>
            <person name="Xuan P."/>
            <person name="Del Fabbro C."/>
            <person name="Aramini V."/>
            <person name="Copetti D."/>
            <person name="Gonzalez S."/>
            <person name="Horner D.S."/>
            <person name="Falchi R."/>
            <person name="Lucas S."/>
            <person name="Mica E."/>
            <person name="Maldonado J."/>
            <person name="Lazzari B."/>
            <person name="Bielenberg D."/>
            <person name="Pirona R."/>
            <person name="Miculan M."/>
            <person name="Barakat A."/>
            <person name="Testolin R."/>
            <person name="Stella A."/>
            <person name="Tartarini S."/>
            <person name="Tonutti P."/>
            <person name="Arus P."/>
            <person name="Orellana A."/>
            <person name="Wells C."/>
            <person name="Main D."/>
            <person name="Vizzotto G."/>
            <person name="Silva H."/>
            <person name="Salamini F."/>
            <person name="Schmutz J."/>
            <person name="Morgante M."/>
            <person name="Rokhsar D.S."/>
        </authorList>
    </citation>
    <scope>NUCLEOTIDE SEQUENCE [LARGE SCALE GENOMIC DNA]</scope>
    <source>
        <strain evidence="8">cv. Nemared</strain>
    </source>
</reference>
<comment type="subcellular location">
    <subcellularLocation>
        <location evidence="1">Membrane</location>
        <topology evidence="1">Single-pass membrane protein</topology>
    </subcellularLocation>
</comment>
<dbReference type="GO" id="GO:0005524">
    <property type="term" value="F:ATP binding"/>
    <property type="evidence" value="ECO:0007669"/>
    <property type="project" value="UniProtKB-UniRule"/>
</dbReference>
<keyword evidence="3" id="KW-0732">Signal</keyword>
<dbReference type="Gramene" id="ONI07385">
    <property type="protein sequence ID" value="ONI07385"/>
    <property type="gene ID" value="PRUPE_5G116700"/>
</dbReference>
<evidence type="ECO:0000313" key="8">
    <source>
        <dbReference type="Proteomes" id="UP000006882"/>
    </source>
</evidence>
<accession>A0A251PAJ8</accession>
<dbReference type="Gene3D" id="1.10.510.10">
    <property type="entry name" value="Transferase(Phosphotransferase) domain 1"/>
    <property type="match status" value="1"/>
</dbReference>
<gene>
    <name evidence="7" type="ORF">PRUPE_5G116700</name>
</gene>
<evidence type="ECO:0000256" key="2">
    <source>
        <dbReference type="ARBA" id="ARBA00022692"/>
    </source>
</evidence>
<organism evidence="7 8">
    <name type="scientific">Prunus persica</name>
    <name type="common">Peach</name>
    <name type="synonym">Amygdalus persica</name>
    <dbReference type="NCBI Taxonomy" id="3760"/>
    <lineage>
        <taxon>Eukaryota</taxon>
        <taxon>Viridiplantae</taxon>
        <taxon>Streptophyta</taxon>
        <taxon>Embryophyta</taxon>
        <taxon>Tracheophyta</taxon>
        <taxon>Spermatophyta</taxon>
        <taxon>Magnoliopsida</taxon>
        <taxon>eudicotyledons</taxon>
        <taxon>Gunneridae</taxon>
        <taxon>Pentapetalae</taxon>
        <taxon>rosids</taxon>
        <taxon>fabids</taxon>
        <taxon>Rosales</taxon>
        <taxon>Rosaceae</taxon>
        <taxon>Amygdaloideae</taxon>
        <taxon>Amygdaleae</taxon>
        <taxon>Prunus</taxon>
    </lineage>
</organism>
<dbReference type="EMBL" id="CM007655">
    <property type="protein sequence ID" value="ONI07385.1"/>
    <property type="molecule type" value="Genomic_DNA"/>
</dbReference>
<keyword evidence="5" id="KW-0472">Membrane</keyword>
<keyword evidence="2" id="KW-0812">Transmembrane</keyword>
<dbReference type="PANTHER" id="PTHR47974">
    <property type="entry name" value="OS07G0415500 PROTEIN"/>
    <property type="match status" value="1"/>
</dbReference>
<keyword evidence="4" id="KW-1133">Transmembrane helix</keyword>
<evidence type="ECO:0000313" key="7">
    <source>
        <dbReference type="EMBL" id="ONI07385.1"/>
    </source>
</evidence>
<proteinExistence type="predicted"/>
<dbReference type="GO" id="GO:0016020">
    <property type="term" value="C:membrane"/>
    <property type="evidence" value="ECO:0007669"/>
    <property type="project" value="UniProtKB-SubCell"/>
</dbReference>
<name>A0A251PAJ8_PRUPE</name>
<feature type="binding site" evidence="6">
    <location>
        <position position="41"/>
    </location>
    <ligand>
        <name>ATP</name>
        <dbReference type="ChEBI" id="CHEBI:30616"/>
    </ligand>
</feature>
<keyword evidence="6" id="KW-0067">ATP-binding</keyword>
<evidence type="ECO:0000256" key="3">
    <source>
        <dbReference type="ARBA" id="ARBA00022729"/>
    </source>
</evidence>
<evidence type="ECO:0000256" key="4">
    <source>
        <dbReference type="ARBA" id="ARBA00022989"/>
    </source>
</evidence>
<evidence type="ECO:0000256" key="6">
    <source>
        <dbReference type="PROSITE-ProRule" id="PRU10141"/>
    </source>
</evidence>
<dbReference type="Gene3D" id="3.30.200.20">
    <property type="entry name" value="Phosphorylase Kinase, domain 1"/>
    <property type="match status" value="1"/>
</dbReference>
<dbReference type="SUPFAM" id="SSF56112">
    <property type="entry name" value="Protein kinase-like (PK-like)"/>
    <property type="match status" value="1"/>
</dbReference>
<evidence type="ECO:0000256" key="5">
    <source>
        <dbReference type="ARBA" id="ARBA00023136"/>
    </source>
</evidence>
<keyword evidence="8" id="KW-1185">Reference proteome</keyword>
<protein>
    <recommendedName>
        <fullName evidence="9">Protein kinase domain-containing protein</fullName>
    </recommendedName>
</protein>
<evidence type="ECO:0008006" key="9">
    <source>
        <dbReference type="Google" id="ProtNLM"/>
    </source>
</evidence>
<dbReference type="Proteomes" id="UP000006882">
    <property type="component" value="Chromosome G5"/>
</dbReference>
<dbReference type="AlphaFoldDB" id="A0A251PAJ8"/>
<keyword evidence="6" id="KW-0547">Nucleotide-binding</keyword>
<sequence>MYLYAKLEKATKNFKEELGRGASGVVYKGVLADKRVVAVKKLADIYKGEVFWAEVSTIVKVNHMNLYVESKPLDKHLFPPNFLGWKERFKIALRIAKGLSYLHHECLEWVIHCDEDRNIRPRDLVVQMLLEYEEEPNIQM</sequence>
<dbReference type="InterPro" id="IPR017441">
    <property type="entry name" value="Protein_kinase_ATP_BS"/>
</dbReference>
<dbReference type="eggNOG" id="ENOG502QRH4">
    <property type="taxonomic scope" value="Eukaryota"/>
</dbReference>